<dbReference type="InterPro" id="IPR005467">
    <property type="entry name" value="His_kinase_dom"/>
</dbReference>
<evidence type="ECO:0000256" key="7">
    <source>
        <dbReference type="ARBA" id="ARBA00022840"/>
    </source>
</evidence>
<keyword evidence="13" id="KW-0175">Coiled coil</keyword>
<evidence type="ECO:0000256" key="2">
    <source>
        <dbReference type="ARBA" id="ARBA00012438"/>
    </source>
</evidence>
<dbReference type="SMART" id="SM00388">
    <property type="entry name" value="HisKA"/>
    <property type="match status" value="1"/>
</dbReference>
<dbReference type="InterPro" id="IPR011006">
    <property type="entry name" value="CheY-like_superfamily"/>
</dbReference>
<dbReference type="Pfam" id="PF00072">
    <property type="entry name" value="Response_reg"/>
    <property type="match status" value="2"/>
</dbReference>
<dbReference type="EC" id="2.7.13.3" evidence="2"/>
<keyword evidence="14" id="KW-0472">Membrane</keyword>
<evidence type="ECO:0000256" key="6">
    <source>
        <dbReference type="ARBA" id="ARBA00022777"/>
    </source>
</evidence>
<dbReference type="CDD" id="cd12915">
    <property type="entry name" value="PDC2_DGC_like"/>
    <property type="match status" value="1"/>
</dbReference>
<evidence type="ECO:0000259" key="16">
    <source>
        <dbReference type="PROSITE" id="PS50110"/>
    </source>
</evidence>
<feature type="domain" description="PAS" evidence="17">
    <location>
        <begin position="445"/>
        <end position="497"/>
    </location>
</feature>
<keyword evidence="6" id="KW-0418">Kinase</keyword>
<dbReference type="Pfam" id="PF02518">
    <property type="entry name" value="HATPase_c"/>
    <property type="match status" value="1"/>
</dbReference>
<feature type="domain" description="Histidine kinase" evidence="15">
    <location>
        <begin position="611"/>
        <end position="832"/>
    </location>
</feature>
<dbReference type="SUPFAM" id="SSF47384">
    <property type="entry name" value="Homodimeric domain of signal transducing histidine kinase"/>
    <property type="match status" value="1"/>
</dbReference>
<evidence type="ECO:0000256" key="14">
    <source>
        <dbReference type="SAM" id="Phobius"/>
    </source>
</evidence>
<dbReference type="RefSeq" id="WP_052831864.1">
    <property type="nucleotide sequence ID" value="NZ_BJYZ01000014.1"/>
</dbReference>
<dbReference type="FunFam" id="3.30.565.10:FF:000010">
    <property type="entry name" value="Sensor histidine kinase RcsC"/>
    <property type="match status" value="1"/>
</dbReference>
<dbReference type="PROSITE" id="PS50109">
    <property type="entry name" value="HIS_KIN"/>
    <property type="match status" value="1"/>
</dbReference>
<keyword evidence="8" id="KW-0902">Two-component regulatory system</keyword>
<accession>A0A512DRP5</accession>
<dbReference type="InterPro" id="IPR036097">
    <property type="entry name" value="HisK_dim/P_sf"/>
</dbReference>
<dbReference type="Proteomes" id="UP000321523">
    <property type="component" value="Unassembled WGS sequence"/>
</dbReference>
<dbReference type="InterPro" id="IPR003594">
    <property type="entry name" value="HATPase_dom"/>
</dbReference>
<dbReference type="InterPro" id="IPR036641">
    <property type="entry name" value="HPT_dom_sf"/>
</dbReference>
<dbReference type="InterPro" id="IPR000014">
    <property type="entry name" value="PAS"/>
</dbReference>
<dbReference type="SMART" id="SM00448">
    <property type="entry name" value="REC"/>
    <property type="match status" value="2"/>
</dbReference>
<feature type="domain" description="HPt" evidence="19">
    <location>
        <begin position="1144"/>
        <end position="1237"/>
    </location>
</feature>
<dbReference type="Gene3D" id="1.20.120.160">
    <property type="entry name" value="HPT domain"/>
    <property type="match status" value="1"/>
</dbReference>
<gene>
    <name evidence="20" type="ORF">SAE02_33090</name>
</gene>
<dbReference type="FunFam" id="1.10.287.130:FF:000002">
    <property type="entry name" value="Two-component osmosensing histidine kinase"/>
    <property type="match status" value="1"/>
</dbReference>
<evidence type="ECO:0000259" key="17">
    <source>
        <dbReference type="PROSITE" id="PS50112"/>
    </source>
</evidence>
<feature type="transmembrane region" description="Helical" evidence="14">
    <location>
        <begin position="6"/>
        <end position="29"/>
    </location>
</feature>
<dbReference type="Gene3D" id="3.30.450.20">
    <property type="entry name" value="PAS domain"/>
    <property type="match status" value="4"/>
</dbReference>
<dbReference type="InterPro" id="IPR036890">
    <property type="entry name" value="HATPase_C_sf"/>
</dbReference>
<feature type="domain" description="Response regulatory" evidence="16">
    <location>
        <begin position="995"/>
        <end position="1112"/>
    </location>
</feature>
<proteinExistence type="predicted"/>
<dbReference type="InterPro" id="IPR003661">
    <property type="entry name" value="HisK_dim/P_dom"/>
</dbReference>
<feature type="coiled-coil region" evidence="13">
    <location>
        <begin position="560"/>
        <end position="604"/>
    </location>
</feature>
<dbReference type="InterPro" id="IPR000700">
    <property type="entry name" value="PAS-assoc_C"/>
</dbReference>
<dbReference type="CDD" id="cd00082">
    <property type="entry name" value="HisKA"/>
    <property type="match status" value="1"/>
</dbReference>
<evidence type="ECO:0000256" key="1">
    <source>
        <dbReference type="ARBA" id="ARBA00000085"/>
    </source>
</evidence>
<dbReference type="PANTHER" id="PTHR45339:SF5">
    <property type="entry name" value="HISTIDINE KINASE"/>
    <property type="match status" value="1"/>
</dbReference>
<dbReference type="Pfam" id="PF00989">
    <property type="entry name" value="PAS"/>
    <property type="match status" value="1"/>
</dbReference>
<dbReference type="GO" id="GO:0006355">
    <property type="term" value="P:regulation of DNA-templated transcription"/>
    <property type="evidence" value="ECO:0007669"/>
    <property type="project" value="InterPro"/>
</dbReference>
<evidence type="ECO:0000256" key="5">
    <source>
        <dbReference type="ARBA" id="ARBA00022741"/>
    </source>
</evidence>
<comment type="catalytic activity">
    <reaction evidence="1">
        <text>ATP + protein L-histidine = ADP + protein N-phospho-L-histidine.</text>
        <dbReference type="EC" id="2.7.13.3"/>
    </reaction>
</comment>
<evidence type="ECO:0000256" key="8">
    <source>
        <dbReference type="ARBA" id="ARBA00023012"/>
    </source>
</evidence>
<keyword evidence="5" id="KW-0547">Nucleotide-binding</keyword>
<dbReference type="GO" id="GO:0005524">
    <property type="term" value="F:ATP binding"/>
    <property type="evidence" value="ECO:0007669"/>
    <property type="project" value="UniProtKB-KW"/>
</dbReference>
<dbReference type="CDD" id="cd17546">
    <property type="entry name" value="REC_hyHK_CKI1_RcsC-like"/>
    <property type="match status" value="1"/>
</dbReference>
<dbReference type="SUPFAM" id="SSF52172">
    <property type="entry name" value="CheY-like"/>
    <property type="match status" value="2"/>
</dbReference>
<organism evidence="20 21">
    <name type="scientific">Skermanella aerolata</name>
    <dbReference type="NCBI Taxonomy" id="393310"/>
    <lineage>
        <taxon>Bacteria</taxon>
        <taxon>Pseudomonadati</taxon>
        <taxon>Pseudomonadota</taxon>
        <taxon>Alphaproteobacteria</taxon>
        <taxon>Rhodospirillales</taxon>
        <taxon>Azospirillaceae</taxon>
        <taxon>Skermanella</taxon>
    </lineage>
</organism>
<dbReference type="InterPro" id="IPR008207">
    <property type="entry name" value="Sig_transdc_His_kin_Hpt_dom"/>
</dbReference>
<sequence length="1243" mass="133797">MLNIRISHITALLTVLAVIWGAIGTFLIVERETALKAAEREVSNLAQALERQSFWLFANAEQLLRTVRHDIETDPGQLDLKRSLAQQALLLDVAVQVSVVDRDGFLAASTLDMPPDDRTSYLDQTHVSVHIARDTGAAFVGLPVMGRNSGKWSLPVSMRVNAPDGGFGGVVVVVLDPYAISNQLRAFDFGPGGIATLAGHDGVVRTRSRTTIEDPNGLGQSIATAKVFELLKTEPWGNYRATGVLDRVDRVFAYRDLPSRFPLVVLAGRSVDDILVFWRKVTIWMAGAGTVISLVAVAVAVRLAGSAVERERQRRSLEETEAKFRALTELSADWYWECDTAGRFTEMSKGISRIGLDPARVLGRTRREISAAPDDPAWAEYDAVLAAGQPFRDFHYDINGADGGLRHICINGEPIVGQDGGFHGFRGSGRDRTGEVEAFRRVEQEEVRLATLVRTVGIGIVVVDAMGRIRLFNPAAERLFGWSAAEVTGRSVDVLMPTLQGTGYTPLMRHDAETRDESVAGASREIEAVHRDGTTLPVELSLGEFQTPEGVMFVGALADLTERNRALAEARFANERLEEQAAHLAELAEDLDAAKLAAEAANRAKSDFLANMSHEIRTPMNGVLGMTALLLDSSLEPDQRSCAEAIKESADALLGLINDILDVSKLEAGKVDLELIDFDLVDLVESVTALLVPKAREKGIELGSLIDAEAAGAYRGDPTRIRQILLNLVGNAVKFTETGSVGVEVRSAGTKDGMAVLRIEVSDTGIGMSQAECMRLFEKFSQADASITRRFGGTGLGLAICRDLVALMDGSIDVHSEPRRGTTFSIELPLPKAEMPAVSAATLPTQASGLRVLVVDDLDLNRRILRHQLEGLELTVDTAANGMEALSELNRAWDEGTPHDLVLIDHLMPGMSGEELLAWIRPNPRFAEAKLVLLSSAGGLDKGSDPGFRFDALMVKPFRRQALLDCLARLYSTTTPETVPEQAAAPTARRGQGCRILLVEDNRINQRVASMTLAVEGYEVEIAEDGAAGVAAAAPGGFDLVLMDVQMPVMDGLEATRRIRALAGDAGRVPVIAMTANVMAGMQEEYLAAGMDDIVAKPFDRARFLATVACWAGGGAKLREASLEDGAAAEFDPEGLAGLEGAVPRADFDELVACFLENAEARLDRIRHLADSGDLDGLRREAHDLTSTAGNMGALRVSELARKLETACREGSAERAVDLARTVDTAGPAALAAVRARFPAAVA</sequence>
<feature type="modified residue" description="Phosphohistidine" evidence="11">
    <location>
        <position position="1183"/>
    </location>
</feature>
<dbReference type="PRINTS" id="PR00344">
    <property type="entry name" value="BCTRLSENSOR"/>
</dbReference>
<evidence type="ECO:0000259" key="15">
    <source>
        <dbReference type="PROSITE" id="PS50109"/>
    </source>
</evidence>
<dbReference type="SMART" id="SM00091">
    <property type="entry name" value="PAS"/>
    <property type="match status" value="2"/>
</dbReference>
<dbReference type="SUPFAM" id="SSF55785">
    <property type="entry name" value="PYP-like sensor domain (PAS domain)"/>
    <property type="match status" value="2"/>
</dbReference>
<feature type="modified residue" description="4-aspartylphosphate" evidence="12">
    <location>
        <position position="1044"/>
    </location>
</feature>
<reference evidence="20 21" key="1">
    <citation type="submission" date="2019-07" db="EMBL/GenBank/DDBJ databases">
        <title>Whole genome shotgun sequence of Skermanella aerolata NBRC 106429.</title>
        <authorList>
            <person name="Hosoyama A."/>
            <person name="Uohara A."/>
            <person name="Ohji S."/>
            <person name="Ichikawa N."/>
        </authorList>
    </citation>
    <scope>NUCLEOTIDE SEQUENCE [LARGE SCALE GENOMIC DNA]</scope>
    <source>
        <strain evidence="20 21">NBRC 106429</strain>
    </source>
</reference>
<dbReference type="Pfam" id="PF00512">
    <property type="entry name" value="HisKA"/>
    <property type="match status" value="1"/>
</dbReference>
<dbReference type="Pfam" id="PF13426">
    <property type="entry name" value="PAS_9"/>
    <property type="match status" value="1"/>
</dbReference>
<feature type="domain" description="Response regulatory" evidence="16">
    <location>
        <begin position="851"/>
        <end position="971"/>
    </location>
</feature>
<dbReference type="PANTHER" id="PTHR45339">
    <property type="entry name" value="HYBRID SIGNAL TRANSDUCTION HISTIDINE KINASE J"/>
    <property type="match status" value="1"/>
</dbReference>
<dbReference type="CDD" id="cd00156">
    <property type="entry name" value="REC"/>
    <property type="match status" value="1"/>
</dbReference>
<comment type="subunit">
    <text evidence="9">At low DSF concentrations, interacts with RpfF.</text>
</comment>
<keyword evidence="21" id="KW-1185">Reference proteome</keyword>
<keyword evidence="14" id="KW-1133">Transmembrane helix</keyword>
<dbReference type="Gene3D" id="3.40.50.2300">
    <property type="match status" value="2"/>
</dbReference>
<dbReference type="GO" id="GO:0000155">
    <property type="term" value="F:phosphorelay sensor kinase activity"/>
    <property type="evidence" value="ECO:0007669"/>
    <property type="project" value="InterPro"/>
</dbReference>
<keyword evidence="3 12" id="KW-0597">Phosphoprotein</keyword>
<dbReference type="CDD" id="cd16922">
    <property type="entry name" value="HATPase_EvgS-ArcB-TorS-like"/>
    <property type="match status" value="1"/>
</dbReference>
<dbReference type="NCBIfam" id="TIGR00229">
    <property type="entry name" value="sensory_box"/>
    <property type="match status" value="2"/>
</dbReference>
<evidence type="ECO:0000256" key="10">
    <source>
        <dbReference type="ARBA" id="ARBA00068150"/>
    </source>
</evidence>
<evidence type="ECO:0000259" key="19">
    <source>
        <dbReference type="PROSITE" id="PS50894"/>
    </source>
</evidence>
<evidence type="ECO:0000259" key="18">
    <source>
        <dbReference type="PROSITE" id="PS50113"/>
    </source>
</evidence>
<evidence type="ECO:0000313" key="20">
    <source>
        <dbReference type="EMBL" id="GEO39161.1"/>
    </source>
</evidence>
<dbReference type="GO" id="GO:0005886">
    <property type="term" value="C:plasma membrane"/>
    <property type="evidence" value="ECO:0007669"/>
    <property type="project" value="UniProtKB-SubCell"/>
</dbReference>
<keyword evidence="14" id="KW-0812">Transmembrane</keyword>
<feature type="domain" description="PAC" evidence="18">
    <location>
        <begin position="522"/>
        <end position="572"/>
    </location>
</feature>
<dbReference type="CDD" id="cd12914">
    <property type="entry name" value="PDC1_DGC_like"/>
    <property type="match status" value="1"/>
</dbReference>
<evidence type="ECO:0000256" key="12">
    <source>
        <dbReference type="PROSITE-ProRule" id="PRU00169"/>
    </source>
</evidence>
<dbReference type="EMBL" id="BJYZ01000014">
    <property type="protein sequence ID" value="GEO39161.1"/>
    <property type="molecule type" value="Genomic_DNA"/>
</dbReference>
<dbReference type="PROSITE" id="PS50110">
    <property type="entry name" value="RESPONSE_REGULATORY"/>
    <property type="match status" value="2"/>
</dbReference>
<dbReference type="PROSITE" id="PS50894">
    <property type="entry name" value="HPT"/>
    <property type="match status" value="1"/>
</dbReference>
<dbReference type="InterPro" id="IPR004358">
    <property type="entry name" value="Sig_transdc_His_kin-like_C"/>
</dbReference>
<dbReference type="Pfam" id="PF01627">
    <property type="entry name" value="Hpt"/>
    <property type="match status" value="1"/>
</dbReference>
<dbReference type="PROSITE" id="PS50113">
    <property type="entry name" value="PAC"/>
    <property type="match status" value="2"/>
</dbReference>
<keyword evidence="7" id="KW-0067">ATP-binding</keyword>
<dbReference type="InterPro" id="IPR013767">
    <property type="entry name" value="PAS_fold"/>
</dbReference>
<comment type="caution">
    <text evidence="20">The sequence shown here is derived from an EMBL/GenBank/DDBJ whole genome shotgun (WGS) entry which is preliminary data.</text>
</comment>
<dbReference type="Gene3D" id="1.10.287.130">
    <property type="match status" value="1"/>
</dbReference>
<evidence type="ECO:0000256" key="9">
    <source>
        <dbReference type="ARBA" id="ARBA00064003"/>
    </source>
</evidence>
<dbReference type="Gene3D" id="3.30.565.10">
    <property type="entry name" value="Histidine kinase-like ATPase, C-terminal domain"/>
    <property type="match status" value="1"/>
</dbReference>
<dbReference type="OrthoDB" id="9801651at2"/>
<feature type="modified residue" description="4-aspartylphosphate" evidence="12">
    <location>
        <position position="905"/>
    </location>
</feature>
<feature type="domain" description="PAC" evidence="18">
    <location>
        <begin position="392"/>
        <end position="444"/>
    </location>
</feature>
<name>A0A512DRP5_9PROT</name>
<dbReference type="InterPro" id="IPR035965">
    <property type="entry name" value="PAS-like_dom_sf"/>
</dbReference>
<evidence type="ECO:0000256" key="13">
    <source>
        <dbReference type="SAM" id="Coils"/>
    </source>
</evidence>
<dbReference type="SUPFAM" id="SSF55874">
    <property type="entry name" value="ATPase domain of HSP90 chaperone/DNA topoisomerase II/histidine kinase"/>
    <property type="match status" value="1"/>
</dbReference>
<dbReference type="AlphaFoldDB" id="A0A512DRP5"/>
<keyword evidence="4" id="KW-0808">Transferase</keyword>
<dbReference type="SMART" id="SM00387">
    <property type="entry name" value="HATPase_c"/>
    <property type="match status" value="1"/>
</dbReference>
<evidence type="ECO:0000256" key="4">
    <source>
        <dbReference type="ARBA" id="ARBA00022679"/>
    </source>
</evidence>
<evidence type="ECO:0000313" key="21">
    <source>
        <dbReference type="Proteomes" id="UP000321523"/>
    </source>
</evidence>
<dbReference type="SUPFAM" id="SSF47226">
    <property type="entry name" value="Histidine-containing phosphotransfer domain, HPT domain"/>
    <property type="match status" value="1"/>
</dbReference>
<dbReference type="CDD" id="cd00130">
    <property type="entry name" value="PAS"/>
    <property type="match status" value="1"/>
</dbReference>
<evidence type="ECO:0000256" key="11">
    <source>
        <dbReference type="PROSITE-ProRule" id="PRU00110"/>
    </source>
</evidence>
<protein>
    <recommendedName>
        <fullName evidence="10">Sensory/regulatory protein RpfC</fullName>
        <ecNumber evidence="2">2.7.13.3</ecNumber>
    </recommendedName>
</protein>
<dbReference type="PROSITE" id="PS50112">
    <property type="entry name" value="PAS"/>
    <property type="match status" value="1"/>
</dbReference>
<dbReference type="InterPro" id="IPR001789">
    <property type="entry name" value="Sig_transdc_resp-reg_receiver"/>
</dbReference>
<evidence type="ECO:0000256" key="3">
    <source>
        <dbReference type="ARBA" id="ARBA00022553"/>
    </source>
</evidence>